<evidence type="ECO:0000313" key="7">
    <source>
        <dbReference type="EMBL" id="ASV73371.1"/>
    </source>
</evidence>
<dbReference type="Pfam" id="PF00329">
    <property type="entry name" value="Complex1_30kDa"/>
    <property type="match status" value="1"/>
</dbReference>
<keyword evidence="2 3" id="KW-0813">Transport</keyword>
<dbReference type="NCBIfam" id="TIGR01961">
    <property type="entry name" value="NuoC_fam"/>
    <property type="match status" value="1"/>
</dbReference>
<evidence type="ECO:0000256" key="4">
    <source>
        <dbReference type="RuleBase" id="RU003456"/>
    </source>
</evidence>
<dbReference type="Gene3D" id="3.30.460.80">
    <property type="entry name" value="NADH:ubiquinone oxidoreductase, 30kDa subunit"/>
    <property type="match status" value="1"/>
</dbReference>
<dbReference type="GO" id="GO:0048038">
    <property type="term" value="F:quinone binding"/>
    <property type="evidence" value="ECO:0007669"/>
    <property type="project" value="UniProtKB-KW"/>
</dbReference>
<protein>
    <recommendedName>
        <fullName evidence="3">NADH-quinone oxidoreductase subunit C</fullName>
        <ecNumber evidence="3">7.1.1.-</ecNumber>
    </recommendedName>
    <alternativeName>
        <fullName evidence="3">NADH dehydrogenase I subunit C</fullName>
    </alternativeName>
    <alternativeName>
        <fullName evidence="3">NDH-1 subunit C</fullName>
    </alternativeName>
</protein>
<keyword evidence="8" id="KW-1185">Reference proteome</keyword>
<keyword evidence="3" id="KW-0472">Membrane</keyword>
<proteinExistence type="inferred from homology"/>
<accession>A0A286RBN4</accession>
<reference evidence="7 8" key="1">
    <citation type="journal article" name="Front. Microbiol.">
        <title>Sugar Metabolism of the First Thermophilic Planctomycete Thermogutta terrifontis: Comparative Genomic and Transcriptomic Approaches.</title>
        <authorList>
            <person name="Elcheninov A.G."/>
            <person name="Menzel P."/>
            <person name="Gudbergsdottir S.R."/>
            <person name="Slesarev A.I."/>
            <person name="Kadnikov V.V."/>
            <person name="Krogh A."/>
            <person name="Bonch-Osmolovskaya E.A."/>
            <person name="Peng X."/>
            <person name="Kublanov I.V."/>
        </authorList>
    </citation>
    <scope>NUCLEOTIDE SEQUENCE [LARGE SCALE GENOMIC DNA]</scope>
    <source>
        <strain evidence="7 8">R1</strain>
    </source>
</reference>
<sequence length="165" mass="19117">MASPETLQKLKERFPEAEISEFRGQHRAVVPAGIVHDVLKFLKEEVGLALIIDITCVDYLYYPNAKDRFGVVYIVGHPETAERMIIKTFVNDPQPTLPTVTDLWEGANWLEREVWDMFGIRFEGHPDLRRILLPEDFQDHPLRKDYPLQGRGERHNIPVVTRDLG</sequence>
<feature type="domain" description="NADH:ubiquinone oxidoreductase 30kDa subunit" evidence="6">
    <location>
        <begin position="30"/>
        <end position="151"/>
    </location>
</feature>
<dbReference type="PANTHER" id="PTHR10884:SF14">
    <property type="entry name" value="NADH DEHYDROGENASE [UBIQUINONE] IRON-SULFUR PROTEIN 3, MITOCHONDRIAL"/>
    <property type="match status" value="1"/>
</dbReference>
<keyword evidence="3 4" id="KW-0520">NAD</keyword>
<comment type="catalytic activity">
    <reaction evidence="3 5">
        <text>a quinone + NADH + 5 H(+)(in) = a quinol + NAD(+) + 4 H(+)(out)</text>
        <dbReference type="Rhea" id="RHEA:57888"/>
        <dbReference type="ChEBI" id="CHEBI:15378"/>
        <dbReference type="ChEBI" id="CHEBI:24646"/>
        <dbReference type="ChEBI" id="CHEBI:57540"/>
        <dbReference type="ChEBI" id="CHEBI:57945"/>
        <dbReference type="ChEBI" id="CHEBI:132124"/>
    </reaction>
</comment>
<gene>
    <name evidence="3" type="primary">nuoC</name>
    <name evidence="7" type="ORF">THTE_0769</name>
</gene>
<dbReference type="AlphaFoldDB" id="A0A286RBN4"/>
<evidence type="ECO:0000259" key="6">
    <source>
        <dbReference type="Pfam" id="PF00329"/>
    </source>
</evidence>
<dbReference type="KEGG" id="ttf:THTE_0769"/>
<dbReference type="EC" id="7.1.1.-" evidence="3"/>
<comment type="subcellular location">
    <subcellularLocation>
        <location evidence="3">Cell membrane</location>
        <topology evidence="3">Peripheral membrane protein</topology>
        <orientation evidence="3">Cytoplasmic side</orientation>
    </subcellularLocation>
</comment>
<keyword evidence="3 5" id="KW-0874">Quinone</keyword>
<evidence type="ECO:0000313" key="8">
    <source>
        <dbReference type="Proteomes" id="UP000215086"/>
    </source>
</evidence>
<dbReference type="PANTHER" id="PTHR10884">
    <property type="entry name" value="NADH DEHYDROGENASE UBIQUINONE IRON-SULFUR PROTEIN 3"/>
    <property type="match status" value="1"/>
</dbReference>
<keyword evidence="3 4" id="KW-1278">Translocase</keyword>
<comment type="subunit">
    <text evidence="3">NDH-1 is composed of 14 different subunits. Subunits NuoB, C, D, E, F, and G constitute the peripheral sector of the complex.</text>
</comment>
<dbReference type="HAMAP" id="MF_01357">
    <property type="entry name" value="NDH1_NuoC"/>
    <property type="match status" value="1"/>
</dbReference>
<keyword evidence="3" id="KW-1003">Cell membrane</keyword>
<dbReference type="EMBL" id="CP018477">
    <property type="protein sequence ID" value="ASV73371.1"/>
    <property type="molecule type" value="Genomic_DNA"/>
</dbReference>
<dbReference type="InterPro" id="IPR037232">
    <property type="entry name" value="NADH_quin_OxRdtase_su_C/D-like"/>
</dbReference>
<evidence type="ECO:0000256" key="2">
    <source>
        <dbReference type="ARBA" id="ARBA00022448"/>
    </source>
</evidence>
<dbReference type="RefSeq" id="WP_095413990.1">
    <property type="nucleotide sequence ID" value="NZ_CP018477.1"/>
</dbReference>
<comment type="similarity">
    <text evidence="1 3 4">Belongs to the complex I 30 kDa subunit family.</text>
</comment>
<dbReference type="InterPro" id="IPR001268">
    <property type="entry name" value="NADH_UbQ_OxRdtase_30kDa_su"/>
</dbReference>
<keyword evidence="3 7" id="KW-0830">Ubiquinone</keyword>
<dbReference type="OrthoDB" id="9803286at2"/>
<organism evidence="7 8">
    <name type="scientific">Thermogutta terrifontis</name>
    <dbReference type="NCBI Taxonomy" id="1331910"/>
    <lineage>
        <taxon>Bacteria</taxon>
        <taxon>Pseudomonadati</taxon>
        <taxon>Planctomycetota</taxon>
        <taxon>Planctomycetia</taxon>
        <taxon>Pirellulales</taxon>
        <taxon>Thermoguttaceae</taxon>
        <taxon>Thermogutta</taxon>
    </lineage>
</organism>
<evidence type="ECO:0000256" key="1">
    <source>
        <dbReference type="ARBA" id="ARBA00007569"/>
    </source>
</evidence>
<dbReference type="PROSITE" id="PS00542">
    <property type="entry name" value="COMPLEX1_30K"/>
    <property type="match status" value="1"/>
</dbReference>
<dbReference type="GO" id="GO:0008137">
    <property type="term" value="F:NADH dehydrogenase (ubiquinone) activity"/>
    <property type="evidence" value="ECO:0007669"/>
    <property type="project" value="InterPro"/>
</dbReference>
<dbReference type="InterPro" id="IPR020396">
    <property type="entry name" value="NADH_UbQ_OxRdtase_CS"/>
</dbReference>
<dbReference type="GO" id="GO:0005886">
    <property type="term" value="C:plasma membrane"/>
    <property type="evidence" value="ECO:0007669"/>
    <property type="project" value="UniProtKB-SubCell"/>
</dbReference>
<dbReference type="GO" id="GO:0050136">
    <property type="term" value="F:NADH dehydrogenase (quinone) (non-electrogenic) activity"/>
    <property type="evidence" value="ECO:0007669"/>
    <property type="project" value="UniProtKB-UniRule"/>
</dbReference>
<name>A0A286RBN4_9BACT</name>
<evidence type="ECO:0000256" key="3">
    <source>
        <dbReference type="HAMAP-Rule" id="MF_01357"/>
    </source>
</evidence>
<dbReference type="Proteomes" id="UP000215086">
    <property type="component" value="Chromosome"/>
</dbReference>
<evidence type="ECO:0000256" key="5">
    <source>
        <dbReference type="RuleBase" id="RU003582"/>
    </source>
</evidence>
<dbReference type="InterPro" id="IPR010218">
    <property type="entry name" value="NADH_DH_suC"/>
</dbReference>
<comment type="function">
    <text evidence="3">NDH-1 shuttles electrons from NADH, via FMN and iron-sulfur (Fe-S) centers, to quinones in the respiratory chain. The immediate electron acceptor for the enzyme in this species is believed to be ubiquinone. Couples the redox reaction to proton translocation (for every two electrons transferred, four hydrogen ions are translocated across the cytoplasmic membrane), and thus conserves the redox energy in a proton gradient.</text>
</comment>
<dbReference type="SUPFAM" id="SSF143243">
    <property type="entry name" value="Nqo5-like"/>
    <property type="match status" value="1"/>
</dbReference>